<accession>A0ABV7VEF6</accession>
<dbReference type="InterPro" id="IPR005170">
    <property type="entry name" value="Transptr-assoc_dom"/>
</dbReference>
<dbReference type="InterPro" id="IPR044751">
    <property type="entry name" value="Ion_transp-like_CBS"/>
</dbReference>
<name>A0ABV7VEF6_9PROT</name>
<reference evidence="7" key="1">
    <citation type="journal article" date="2019" name="Int. J. Syst. Evol. Microbiol.">
        <title>The Global Catalogue of Microorganisms (GCM) 10K type strain sequencing project: providing services to taxonomists for standard genome sequencing and annotation.</title>
        <authorList>
            <consortium name="The Broad Institute Genomics Platform"/>
            <consortium name="The Broad Institute Genome Sequencing Center for Infectious Disease"/>
            <person name="Wu L."/>
            <person name="Ma J."/>
        </authorList>
    </citation>
    <scope>NUCLEOTIDE SEQUENCE [LARGE SCALE GENOMIC DNA]</scope>
    <source>
        <strain evidence="7">KCTC 42182</strain>
    </source>
</reference>
<dbReference type="EMBL" id="JBHRYJ010000001">
    <property type="protein sequence ID" value="MFC3675836.1"/>
    <property type="molecule type" value="Genomic_DNA"/>
</dbReference>
<comment type="similarity">
    <text evidence="1">Belongs to the UPF0053 family. Hemolysin C subfamily.</text>
</comment>
<feature type="domain" description="CBS" evidence="5">
    <location>
        <begin position="77"/>
        <end position="136"/>
    </location>
</feature>
<dbReference type="SUPFAM" id="SSF56176">
    <property type="entry name" value="FAD-binding/transporter-associated domain-like"/>
    <property type="match status" value="1"/>
</dbReference>
<evidence type="ECO:0000256" key="4">
    <source>
        <dbReference type="PROSITE-ProRule" id="PRU00703"/>
    </source>
</evidence>
<evidence type="ECO:0000313" key="7">
    <source>
        <dbReference type="Proteomes" id="UP001595711"/>
    </source>
</evidence>
<dbReference type="Gene3D" id="3.30.465.10">
    <property type="match status" value="1"/>
</dbReference>
<dbReference type="PANTHER" id="PTHR22777:SF27">
    <property type="entry name" value="MAGNESIUM AND COBALT EFFLUX PROTEIN CORC"/>
    <property type="match status" value="1"/>
</dbReference>
<dbReference type="SMART" id="SM00116">
    <property type="entry name" value="CBS"/>
    <property type="match status" value="2"/>
</dbReference>
<dbReference type="Pfam" id="PF00571">
    <property type="entry name" value="CBS"/>
    <property type="match status" value="2"/>
</dbReference>
<dbReference type="PROSITE" id="PS51371">
    <property type="entry name" value="CBS"/>
    <property type="match status" value="2"/>
</dbReference>
<dbReference type="Pfam" id="PF03471">
    <property type="entry name" value="CorC_HlyC"/>
    <property type="match status" value="1"/>
</dbReference>
<evidence type="ECO:0000259" key="5">
    <source>
        <dbReference type="PROSITE" id="PS51371"/>
    </source>
</evidence>
<dbReference type="SUPFAM" id="SSF54631">
    <property type="entry name" value="CBS-domain pair"/>
    <property type="match status" value="1"/>
</dbReference>
<evidence type="ECO:0000256" key="2">
    <source>
        <dbReference type="ARBA" id="ARBA00022737"/>
    </source>
</evidence>
<dbReference type="InterPro" id="IPR036318">
    <property type="entry name" value="FAD-bd_PCMH-like_sf"/>
</dbReference>
<dbReference type="PANTHER" id="PTHR22777">
    <property type="entry name" value="HEMOLYSIN-RELATED"/>
    <property type="match status" value="1"/>
</dbReference>
<keyword evidence="2" id="KW-0677">Repeat</keyword>
<evidence type="ECO:0000313" key="6">
    <source>
        <dbReference type="EMBL" id="MFC3675836.1"/>
    </source>
</evidence>
<dbReference type="SMART" id="SM01091">
    <property type="entry name" value="CorC_HlyC"/>
    <property type="match status" value="1"/>
</dbReference>
<dbReference type="InterPro" id="IPR046342">
    <property type="entry name" value="CBS_dom_sf"/>
</dbReference>
<dbReference type="RefSeq" id="WP_379725153.1">
    <property type="nucleotide sequence ID" value="NZ_JBHRYJ010000001.1"/>
</dbReference>
<dbReference type="Gene3D" id="3.10.580.10">
    <property type="entry name" value="CBS-domain"/>
    <property type="match status" value="1"/>
</dbReference>
<dbReference type="InterPro" id="IPR000644">
    <property type="entry name" value="CBS_dom"/>
</dbReference>
<dbReference type="Proteomes" id="UP001595711">
    <property type="component" value="Unassembled WGS sequence"/>
</dbReference>
<dbReference type="CDD" id="cd04590">
    <property type="entry name" value="CBS_pair_CorC_HlyC_assoc"/>
    <property type="match status" value="1"/>
</dbReference>
<feature type="domain" description="CBS" evidence="5">
    <location>
        <begin position="139"/>
        <end position="199"/>
    </location>
</feature>
<keyword evidence="3 4" id="KW-0129">CBS domain</keyword>
<dbReference type="InterPro" id="IPR016169">
    <property type="entry name" value="FAD-bd_PCMH_sub2"/>
</dbReference>
<comment type="caution">
    <text evidence="6">The sequence shown here is derived from an EMBL/GenBank/DDBJ whole genome shotgun (WGS) entry which is preliminary data.</text>
</comment>
<keyword evidence="7" id="KW-1185">Reference proteome</keyword>
<evidence type="ECO:0000256" key="1">
    <source>
        <dbReference type="ARBA" id="ARBA00006446"/>
    </source>
</evidence>
<sequence>MNDPHESNGNGNGGGFWRRLIGVLRGRGGEDSLRDSIEELLEEHGGDAGSPEESAERALLRNVLEVAELRVGEIRVPRTDIVGVPQDISFDDLVGRLIEAEHSRLPVYRETLDDVIGMIHVKDVLPYLAGRQGFTLGTILRKLLVVPPSKSVLDLLREMRDTRTHMAIIVDEYGGVDGLVTIEDLVEQIVGEIDDEHDEAEGPMLLEKGEGLFEAHGRCPVDDLEEKLQRRLIDPEEDEDVDTVGGLIVAHIGRVPHRGELIEHPSGLAFEVLDADPRRIKRVRIRVRPPESSADAA</sequence>
<proteinExistence type="inferred from homology"/>
<evidence type="ECO:0000256" key="3">
    <source>
        <dbReference type="ARBA" id="ARBA00023122"/>
    </source>
</evidence>
<organism evidence="6 7">
    <name type="scientific">Ferrovibrio xuzhouensis</name>
    <dbReference type="NCBI Taxonomy" id="1576914"/>
    <lineage>
        <taxon>Bacteria</taxon>
        <taxon>Pseudomonadati</taxon>
        <taxon>Pseudomonadota</taxon>
        <taxon>Alphaproteobacteria</taxon>
        <taxon>Rhodospirillales</taxon>
        <taxon>Rhodospirillaceae</taxon>
        <taxon>Ferrovibrio</taxon>
    </lineage>
</organism>
<gene>
    <name evidence="6" type="ORF">ACFOOQ_09805</name>
</gene>
<protein>
    <submittedName>
        <fullName evidence="6">Hemolysin family protein</fullName>
    </submittedName>
</protein>